<name>A0A5J4WU10_9EUKA</name>
<evidence type="ECO:0000256" key="2">
    <source>
        <dbReference type="SAM" id="SignalP"/>
    </source>
</evidence>
<protein>
    <submittedName>
        <fullName evidence="3">Uncharacterized protein</fullName>
    </submittedName>
</protein>
<evidence type="ECO:0000256" key="1">
    <source>
        <dbReference type="SAM" id="Phobius"/>
    </source>
</evidence>
<dbReference type="AlphaFoldDB" id="A0A5J4WU10"/>
<comment type="caution">
    <text evidence="3">The sequence shown here is derived from an EMBL/GenBank/DDBJ whole genome shotgun (WGS) entry which is preliminary data.</text>
</comment>
<feature type="chain" id="PRO_5023914843" evidence="2">
    <location>
        <begin position="18"/>
        <end position="136"/>
    </location>
</feature>
<sequence>MTLLTLFLGVFFAICQSQSIENEDTNEKLCSIFKNKKECVVSRFCVWCENPYIPEDIEKLNDDNGPQCLRGGQFGSNKNDSLNGNYECKYSQCYWLSSSIKLPAYVGITTVSFVVGFVILEAILIFICAKFKRKTN</sequence>
<organism evidence="3 4">
    <name type="scientific">Streblomastix strix</name>
    <dbReference type="NCBI Taxonomy" id="222440"/>
    <lineage>
        <taxon>Eukaryota</taxon>
        <taxon>Metamonada</taxon>
        <taxon>Preaxostyla</taxon>
        <taxon>Oxymonadida</taxon>
        <taxon>Streblomastigidae</taxon>
        <taxon>Streblomastix</taxon>
    </lineage>
</organism>
<keyword evidence="1" id="KW-0472">Membrane</keyword>
<keyword evidence="2" id="KW-0732">Signal</keyword>
<evidence type="ECO:0000313" key="4">
    <source>
        <dbReference type="Proteomes" id="UP000324800"/>
    </source>
</evidence>
<accession>A0A5J4WU10</accession>
<proteinExistence type="predicted"/>
<reference evidence="3 4" key="1">
    <citation type="submission" date="2019-03" db="EMBL/GenBank/DDBJ databases">
        <title>Single cell metagenomics reveals metabolic interactions within the superorganism composed of flagellate Streblomastix strix and complex community of Bacteroidetes bacteria on its surface.</title>
        <authorList>
            <person name="Treitli S.C."/>
            <person name="Kolisko M."/>
            <person name="Husnik F."/>
            <person name="Keeling P."/>
            <person name="Hampl V."/>
        </authorList>
    </citation>
    <scope>NUCLEOTIDE SEQUENCE [LARGE SCALE GENOMIC DNA]</scope>
    <source>
        <strain evidence="3">ST1C</strain>
    </source>
</reference>
<dbReference type="Proteomes" id="UP000324800">
    <property type="component" value="Unassembled WGS sequence"/>
</dbReference>
<feature type="signal peptide" evidence="2">
    <location>
        <begin position="1"/>
        <end position="17"/>
    </location>
</feature>
<dbReference type="EMBL" id="SNRW01000971">
    <property type="protein sequence ID" value="KAA6398371.1"/>
    <property type="molecule type" value="Genomic_DNA"/>
</dbReference>
<gene>
    <name evidence="3" type="ORF">EZS28_006103</name>
</gene>
<evidence type="ECO:0000313" key="3">
    <source>
        <dbReference type="EMBL" id="KAA6398371.1"/>
    </source>
</evidence>
<feature type="transmembrane region" description="Helical" evidence="1">
    <location>
        <begin position="104"/>
        <end position="129"/>
    </location>
</feature>
<keyword evidence="1" id="KW-0812">Transmembrane</keyword>
<keyword evidence="1" id="KW-1133">Transmembrane helix</keyword>